<dbReference type="SUPFAM" id="SSF56672">
    <property type="entry name" value="DNA/RNA polymerases"/>
    <property type="match status" value="1"/>
</dbReference>
<gene>
    <name evidence="10" type="ORF">LCGC14_1438250</name>
</gene>
<keyword evidence="3" id="KW-0227">DNA damage</keyword>
<comment type="caution">
    <text evidence="10">The sequence shown here is derived from an EMBL/GenBank/DDBJ whole genome shotgun (WGS) entry which is preliminary data.</text>
</comment>
<organism evidence="10">
    <name type="scientific">marine sediment metagenome</name>
    <dbReference type="NCBI Taxonomy" id="412755"/>
    <lineage>
        <taxon>unclassified sequences</taxon>
        <taxon>metagenomes</taxon>
        <taxon>ecological metagenomes</taxon>
    </lineage>
</organism>
<dbReference type="Gene3D" id="1.20.1060.10">
    <property type="entry name" value="Taq DNA Polymerase, Chain T, domain 4"/>
    <property type="match status" value="1"/>
</dbReference>
<dbReference type="SUPFAM" id="SSF53098">
    <property type="entry name" value="Ribonuclease H-like"/>
    <property type="match status" value="1"/>
</dbReference>
<evidence type="ECO:0000256" key="5">
    <source>
        <dbReference type="ARBA" id="ARBA00023004"/>
    </source>
</evidence>
<dbReference type="PANTHER" id="PTHR33693:SF1">
    <property type="entry name" value="TYPE-4 URACIL-DNA GLYCOSYLASE"/>
    <property type="match status" value="1"/>
</dbReference>
<evidence type="ECO:0000256" key="3">
    <source>
        <dbReference type="ARBA" id="ARBA00022763"/>
    </source>
</evidence>
<dbReference type="PANTHER" id="PTHR33693">
    <property type="entry name" value="TYPE-5 URACIL-DNA GLYCOSYLASE"/>
    <property type="match status" value="1"/>
</dbReference>
<keyword evidence="4" id="KW-0378">Hydrolase</keyword>
<evidence type="ECO:0000256" key="6">
    <source>
        <dbReference type="ARBA" id="ARBA00023014"/>
    </source>
</evidence>
<dbReference type="AlphaFoldDB" id="A0A0F9K7N4"/>
<keyword evidence="1" id="KW-0004">4Fe-4S</keyword>
<dbReference type="InterPro" id="IPR002298">
    <property type="entry name" value="DNA_polymerase_A"/>
</dbReference>
<evidence type="ECO:0000256" key="7">
    <source>
        <dbReference type="ARBA" id="ARBA00023204"/>
    </source>
</evidence>
<dbReference type="InterPro" id="IPR005122">
    <property type="entry name" value="Uracil-DNA_glycosylase-like"/>
</dbReference>
<dbReference type="InterPro" id="IPR036397">
    <property type="entry name" value="RNaseH_sf"/>
</dbReference>
<dbReference type="SUPFAM" id="SSF52141">
    <property type="entry name" value="Uracil-DNA glycosylase-like"/>
    <property type="match status" value="1"/>
</dbReference>
<dbReference type="PRINTS" id="PR00868">
    <property type="entry name" value="DNAPOLI"/>
</dbReference>
<sequence>MSFFDSDNDFDKMTQYDTKSIEADCIRCGLLNKCKSPQMYVTGKGEKKCLIIGEASGKDEDNQGEQWVGRVGQYFRQKINKLGLDLDRDFFKINAIGCFPGDDAKENDSAFRAPSRDEIKCCRPMITKAIREFKPEFVWLMGSAAIESFTGTFFSDFKVSTWRGYCIPDQHYGVYVLPMFHPSAAAREKTPAHITSVFDRDLKHAVHCLSKKPALQIDHSKRIDCLYDIDEVINLLDTFINEPPEYLFFDYEANALKPMLPGFKIISISLAESEELAYSFPYEYRDHFTAMEKAEIRKRMKLILECEVSKKINQNVGFEYLLSAVHEGWYTQNVHHCTMIGSHILDTRPGITSLDFQTYKNFGVRPYNEHIKPLLKSRKGTHFNDIERLSLKDLLHYGSLDSHFGIRLYFQQMIEFESRKPQLYRSYKDLMLEGILDFTEMTMNGININEDHYVQAEKEMEKKIVGHKQAFLGYKYAKMFEKRYGRQFDFSDSKDAHVLFHNIIAKDLNIDMKGETKTAKGDASTGKGALAVIDDVHEVKLYQQIKMEQKVVNTYIAAFRREVINGKIHPSFHLHTARSLRGSSSDPNFQNIPEHDKKSMEICKGGIIPSKGWQILDWDFSGIEVGTGCFYHKDPNMIKYVTDKRTDMHRDAACSVCKLPVKEMTNDIKFHCGKNGWVFPQFYGEYYGNCAKVMWRESKKLKTASGIWLRDHFIKKGIGTYGAFINHCEEFEKEFWNERFKVYDGWKDKVNQDYIKTGFINTLFGFELGGVLGRNDCSNHGIQGTAFHLLLWTIIEVNKIRREKEWKTKSIGQIHDNGVEDLYPPETNKVISTIYQTGTQEIRKAFKWINIPLEIKFSITEVDGNWAEKKEIEKDELEEILKSEQVL</sequence>
<dbReference type="GO" id="GO:0003677">
    <property type="term" value="F:DNA binding"/>
    <property type="evidence" value="ECO:0007669"/>
    <property type="project" value="InterPro"/>
</dbReference>
<keyword evidence="5" id="KW-0408">Iron</keyword>
<dbReference type="InterPro" id="IPR036895">
    <property type="entry name" value="Uracil-DNA_glycosylase-like_sf"/>
</dbReference>
<dbReference type="GO" id="GO:0046872">
    <property type="term" value="F:metal ion binding"/>
    <property type="evidence" value="ECO:0007669"/>
    <property type="project" value="UniProtKB-KW"/>
</dbReference>
<dbReference type="GO" id="GO:0006281">
    <property type="term" value="P:DNA repair"/>
    <property type="evidence" value="ECO:0007669"/>
    <property type="project" value="UniProtKB-KW"/>
</dbReference>
<keyword evidence="2" id="KW-0479">Metal-binding</keyword>
<evidence type="ECO:0000259" key="8">
    <source>
        <dbReference type="SMART" id="SM00482"/>
    </source>
</evidence>
<evidence type="ECO:0000313" key="10">
    <source>
        <dbReference type="EMBL" id="KKM70686.1"/>
    </source>
</evidence>
<dbReference type="SMART" id="SM00482">
    <property type="entry name" value="POLAc"/>
    <property type="match status" value="1"/>
</dbReference>
<dbReference type="GO" id="GO:0006261">
    <property type="term" value="P:DNA-templated DNA replication"/>
    <property type="evidence" value="ECO:0007669"/>
    <property type="project" value="InterPro"/>
</dbReference>
<evidence type="ECO:0000256" key="2">
    <source>
        <dbReference type="ARBA" id="ARBA00022723"/>
    </source>
</evidence>
<dbReference type="InterPro" id="IPR001098">
    <property type="entry name" value="DNA-dir_DNA_pol_A_palm_dom"/>
</dbReference>
<dbReference type="GO" id="GO:0051539">
    <property type="term" value="F:4 iron, 4 sulfur cluster binding"/>
    <property type="evidence" value="ECO:0007669"/>
    <property type="project" value="UniProtKB-KW"/>
</dbReference>
<dbReference type="Gene3D" id="3.40.470.10">
    <property type="entry name" value="Uracil-DNA glycosylase-like domain"/>
    <property type="match status" value="1"/>
</dbReference>
<name>A0A0F9K7N4_9ZZZZ</name>
<evidence type="ECO:0008006" key="11">
    <source>
        <dbReference type="Google" id="ProtNLM"/>
    </source>
</evidence>
<dbReference type="Gene3D" id="3.30.420.10">
    <property type="entry name" value="Ribonuclease H-like superfamily/Ribonuclease H"/>
    <property type="match status" value="1"/>
</dbReference>
<reference evidence="10" key="1">
    <citation type="journal article" date="2015" name="Nature">
        <title>Complex archaea that bridge the gap between prokaryotes and eukaryotes.</title>
        <authorList>
            <person name="Spang A."/>
            <person name="Saw J.H."/>
            <person name="Jorgensen S.L."/>
            <person name="Zaremba-Niedzwiedzka K."/>
            <person name="Martijn J."/>
            <person name="Lind A.E."/>
            <person name="van Eijk R."/>
            <person name="Schleper C."/>
            <person name="Guy L."/>
            <person name="Ettema T.J."/>
        </authorList>
    </citation>
    <scope>NUCLEOTIDE SEQUENCE</scope>
</reference>
<dbReference type="InterPro" id="IPR051536">
    <property type="entry name" value="UDG_Type-4/5"/>
</dbReference>
<dbReference type="Pfam" id="PF00476">
    <property type="entry name" value="DNA_pol_A"/>
    <property type="match status" value="1"/>
</dbReference>
<keyword evidence="6" id="KW-0411">Iron-sulfur</keyword>
<dbReference type="InterPro" id="IPR012337">
    <property type="entry name" value="RNaseH-like_sf"/>
</dbReference>
<accession>A0A0F9K7N4</accession>
<evidence type="ECO:0000259" key="9">
    <source>
        <dbReference type="SMART" id="SM00986"/>
    </source>
</evidence>
<keyword evidence="7" id="KW-0234">DNA repair</keyword>
<evidence type="ECO:0000256" key="4">
    <source>
        <dbReference type="ARBA" id="ARBA00022801"/>
    </source>
</evidence>
<dbReference type="Gene3D" id="3.30.70.370">
    <property type="match status" value="1"/>
</dbReference>
<dbReference type="Gene3D" id="1.10.150.20">
    <property type="entry name" value="5' to 3' exonuclease, C-terminal subdomain"/>
    <property type="match status" value="1"/>
</dbReference>
<dbReference type="GO" id="GO:0097506">
    <property type="term" value="F:deaminated base DNA N-glycosylase activity"/>
    <property type="evidence" value="ECO:0007669"/>
    <property type="project" value="UniProtKB-ARBA"/>
</dbReference>
<dbReference type="SMART" id="SM00987">
    <property type="entry name" value="UreE_C"/>
    <property type="match status" value="1"/>
</dbReference>
<dbReference type="EMBL" id="LAZR01009770">
    <property type="protein sequence ID" value="KKM70686.1"/>
    <property type="molecule type" value="Genomic_DNA"/>
</dbReference>
<protein>
    <recommendedName>
        <fullName evidence="11">Uracil-DNA glycosylase-like domain-containing protein</fullName>
    </recommendedName>
</protein>
<dbReference type="GO" id="GO:0003887">
    <property type="term" value="F:DNA-directed DNA polymerase activity"/>
    <property type="evidence" value="ECO:0007669"/>
    <property type="project" value="InterPro"/>
</dbReference>
<dbReference type="InterPro" id="IPR043502">
    <property type="entry name" value="DNA/RNA_pol_sf"/>
</dbReference>
<feature type="domain" description="Uracil-DNA glycosylase-like" evidence="9">
    <location>
        <begin position="40"/>
        <end position="202"/>
    </location>
</feature>
<feature type="domain" description="DNA-directed DNA polymerase family A palm" evidence="8">
    <location>
        <begin position="601"/>
        <end position="826"/>
    </location>
</feature>
<dbReference type="Pfam" id="PF03167">
    <property type="entry name" value="UDG"/>
    <property type="match status" value="1"/>
</dbReference>
<dbReference type="SMART" id="SM00986">
    <property type="entry name" value="UDG"/>
    <property type="match status" value="1"/>
</dbReference>
<evidence type="ECO:0000256" key="1">
    <source>
        <dbReference type="ARBA" id="ARBA00022485"/>
    </source>
</evidence>
<proteinExistence type="predicted"/>